<reference evidence="1 2" key="1">
    <citation type="submission" date="2011-11" db="EMBL/GenBank/DDBJ databases">
        <title>The Genome Sequence of Myroides odoratimimus CIP 101113.</title>
        <authorList>
            <person name="Earl A."/>
            <person name="Ward D."/>
            <person name="Feldgarden M."/>
            <person name="Gevers D."/>
            <person name="Huys G."/>
            <person name="Young S.K."/>
            <person name="Zeng Q."/>
            <person name="Gargeya S."/>
            <person name="Fitzgerald M."/>
            <person name="Haas B."/>
            <person name="Abouelleil A."/>
            <person name="Alvarado L."/>
            <person name="Arachchi H.M."/>
            <person name="Berlin A."/>
            <person name="Brown A."/>
            <person name="Chapman S.B."/>
            <person name="Chen Z."/>
            <person name="Dunbar C."/>
            <person name="Freedman E."/>
            <person name="Gearin G."/>
            <person name="Goldberg J."/>
            <person name="Griggs A."/>
            <person name="Gujja S."/>
            <person name="Heiman D."/>
            <person name="Howarth C."/>
            <person name="Larson L."/>
            <person name="Lui A."/>
            <person name="MacDonald P.J.P."/>
            <person name="Montmayeur A."/>
            <person name="Murphy C."/>
            <person name="Neiman D."/>
            <person name="Pearson M."/>
            <person name="Priest M."/>
            <person name="Roberts A."/>
            <person name="Saif S."/>
            <person name="Shea T."/>
            <person name="Shenoy N."/>
            <person name="Sisk P."/>
            <person name="Stolte C."/>
            <person name="Sykes S."/>
            <person name="Wortman J."/>
            <person name="Nusbaum C."/>
            <person name="Birren B."/>
        </authorList>
    </citation>
    <scope>NUCLEOTIDE SEQUENCE [LARGE SCALE GENOMIC DNA]</scope>
    <source>
        <strain evidence="1 2">CIP 101113</strain>
    </source>
</reference>
<evidence type="ECO:0000313" key="1">
    <source>
        <dbReference type="EMBL" id="EHO14686.1"/>
    </source>
</evidence>
<evidence type="ECO:0000313" key="2">
    <source>
        <dbReference type="Proteomes" id="UP000004834"/>
    </source>
</evidence>
<proteinExistence type="predicted"/>
<organism evidence="1 2">
    <name type="scientific">Myroides odoratimimus CIP 101113</name>
    <dbReference type="NCBI Taxonomy" id="883154"/>
    <lineage>
        <taxon>Bacteria</taxon>
        <taxon>Pseudomonadati</taxon>
        <taxon>Bacteroidota</taxon>
        <taxon>Flavobacteriia</taxon>
        <taxon>Flavobacteriales</taxon>
        <taxon>Flavobacteriaceae</taxon>
        <taxon>Myroides</taxon>
    </lineage>
</organism>
<gene>
    <name evidence="1" type="ORF">HMPREF9715_00571</name>
</gene>
<protein>
    <submittedName>
        <fullName evidence="1">Uncharacterized protein</fullName>
    </submittedName>
</protein>
<accession>A0AAV3F729</accession>
<dbReference type="Proteomes" id="UP000004834">
    <property type="component" value="Unassembled WGS sequence"/>
</dbReference>
<dbReference type="EMBL" id="AGEE01000005">
    <property type="protein sequence ID" value="EHO14686.1"/>
    <property type="molecule type" value="Genomic_DNA"/>
</dbReference>
<dbReference type="RefSeq" id="WP_006262752.1">
    <property type="nucleotide sequence ID" value="NZ_JH590837.1"/>
</dbReference>
<name>A0AAV3F729_9FLAO</name>
<comment type="caution">
    <text evidence="1">The sequence shown here is derived from an EMBL/GenBank/DDBJ whole genome shotgun (WGS) entry which is preliminary data.</text>
</comment>
<dbReference type="AlphaFoldDB" id="A0AAV3F729"/>
<sequence>MELLIRKVTKSKWSKDPLSDIKDLSADAITSCLRTSSNTLSLWHVKDVDSMNDAILALASGFDRIDTIDVVLLEKDYLNSHFNIEQTEGKTKVPDLINTHYDICHLTYEKIGNVATYVQEQILSKKIKRYRVVEIATILNEAIALGRLKNEDLKEKVRITLEKYSSPKNNS</sequence>